<evidence type="ECO:0000256" key="2">
    <source>
        <dbReference type="ARBA" id="ARBA00005695"/>
    </source>
</evidence>
<accession>A0A437MIX0</accession>
<dbReference type="Gene3D" id="3.10.105.10">
    <property type="entry name" value="Dipeptide-binding Protein, Domain 3"/>
    <property type="match status" value="1"/>
</dbReference>
<reference evidence="5 6" key="1">
    <citation type="submission" date="2019-01" db="EMBL/GenBank/DDBJ databases">
        <authorList>
            <person name="Chen W.-M."/>
        </authorList>
    </citation>
    <scope>NUCLEOTIDE SEQUENCE [LARGE SCALE GENOMIC DNA]</scope>
    <source>
        <strain evidence="5 6">CCP-6</strain>
    </source>
</reference>
<dbReference type="Proteomes" id="UP000282957">
    <property type="component" value="Unassembled WGS sequence"/>
</dbReference>
<proteinExistence type="inferred from homology"/>
<dbReference type="Gene3D" id="3.40.190.10">
    <property type="entry name" value="Periplasmic binding protein-like II"/>
    <property type="match status" value="1"/>
</dbReference>
<evidence type="ECO:0000256" key="3">
    <source>
        <dbReference type="ARBA" id="ARBA00022729"/>
    </source>
</evidence>
<feature type="domain" description="Solute-binding protein family 5" evidence="4">
    <location>
        <begin position="155"/>
        <end position="514"/>
    </location>
</feature>
<protein>
    <submittedName>
        <fullName evidence="5">ABC transporter substrate-binding protein</fullName>
    </submittedName>
</protein>
<dbReference type="Pfam" id="PF00496">
    <property type="entry name" value="SBP_bac_5"/>
    <property type="match status" value="1"/>
</dbReference>
<comment type="caution">
    <text evidence="5">The sequence shown here is derived from an EMBL/GenBank/DDBJ whole genome shotgun (WGS) entry which is preliminary data.</text>
</comment>
<evidence type="ECO:0000313" key="5">
    <source>
        <dbReference type="EMBL" id="RVT97582.1"/>
    </source>
</evidence>
<dbReference type="InterPro" id="IPR039424">
    <property type="entry name" value="SBP_5"/>
</dbReference>
<evidence type="ECO:0000259" key="4">
    <source>
        <dbReference type="Pfam" id="PF00496"/>
    </source>
</evidence>
<evidence type="ECO:0000313" key="6">
    <source>
        <dbReference type="Proteomes" id="UP000282957"/>
    </source>
</evidence>
<comment type="similarity">
    <text evidence="2">Belongs to the bacterial solute-binding protein 5 family.</text>
</comment>
<dbReference type="AlphaFoldDB" id="A0A437MIX0"/>
<sequence length="589" mass="65270">MERMAPCMAGGIPSTPSFIATMFSPQQAHSSSMMSDALAGSGRDPDIGPDWHACRPPQAAPNLFVMSRGDNAMRDITATIRPRRRGVLAGGLALPMLGAGSEIASAQQARDTLRIVFRDGVPNVDPYFNSQRTGLILAHQGWDCLVHRDPNDFSFKPLLATAWNWVDTTTIDFTLRQGVTFHNGDPFTADDVVYTFNTVANPETRTATPSNYSWIDRAEKTGDFSVRVHLKRPTPAALEYFSLVYPIWPKAYRERVGADGYARAPVAAGPYKIVANNPGASIEFERHEGYYADSPKGKPAIRRLAVRFVPDAATELTELLSGRTDWIWNINPDQMPNLERLPNFRVARQESMRVGYMTIDSAGRTGAGNPLTKLPVRKAILHAIDRNAIATRLVQGGSRVPPAPCYPSQFGCDAEAAVQYDYDPNKAKALLAEAGFPNGFDTEIVSYVLPQWGSAVQNYLQAVGIRARLTQLQVAAAIQRSQEGRAPLYLGSWGSYSVNDASSFMPTWFGGGGDDYFRDAETIRLLEEGGSTNDEAARRRAYSAAIRRVTEQAAFVPINTYVNTYGYVRNLEFQTWRDELPRFYWAKWR</sequence>
<dbReference type="EMBL" id="SACL01000002">
    <property type="protein sequence ID" value="RVT97582.1"/>
    <property type="molecule type" value="Genomic_DNA"/>
</dbReference>
<gene>
    <name evidence="5" type="ORF">EOD42_07085</name>
</gene>
<dbReference type="GO" id="GO:0015833">
    <property type="term" value="P:peptide transport"/>
    <property type="evidence" value="ECO:0007669"/>
    <property type="project" value="TreeGrafter"/>
</dbReference>
<dbReference type="CDD" id="cd08515">
    <property type="entry name" value="PBP2_NikA_DppA_OppA_like_10"/>
    <property type="match status" value="1"/>
</dbReference>
<dbReference type="OrthoDB" id="9803988at2"/>
<keyword evidence="3" id="KW-0732">Signal</keyword>
<dbReference type="PANTHER" id="PTHR30290:SF38">
    <property type="entry name" value="D,D-DIPEPTIDE-BINDING PERIPLASMIC PROTEIN DDPA-RELATED"/>
    <property type="match status" value="1"/>
</dbReference>
<name>A0A437MIX0_9PROT</name>
<comment type="subcellular location">
    <subcellularLocation>
        <location evidence="1">Periplasm</location>
    </subcellularLocation>
</comment>
<dbReference type="InterPro" id="IPR000914">
    <property type="entry name" value="SBP_5_dom"/>
</dbReference>
<keyword evidence="6" id="KW-1185">Reference proteome</keyword>
<organism evidence="5 6">
    <name type="scientific">Rhodovarius crocodyli</name>
    <dbReference type="NCBI Taxonomy" id="1979269"/>
    <lineage>
        <taxon>Bacteria</taxon>
        <taxon>Pseudomonadati</taxon>
        <taxon>Pseudomonadota</taxon>
        <taxon>Alphaproteobacteria</taxon>
        <taxon>Acetobacterales</taxon>
        <taxon>Roseomonadaceae</taxon>
        <taxon>Rhodovarius</taxon>
    </lineage>
</organism>
<evidence type="ECO:0000256" key="1">
    <source>
        <dbReference type="ARBA" id="ARBA00004418"/>
    </source>
</evidence>
<dbReference type="SUPFAM" id="SSF53850">
    <property type="entry name" value="Periplasmic binding protein-like II"/>
    <property type="match status" value="1"/>
</dbReference>
<dbReference type="GO" id="GO:1904680">
    <property type="term" value="F:peptide transmembrane transporter activity"/>
    <property type="evidence" value="ECO:0007669"/>
    <property type="project" value="TreeGrafter"/>
</dbReference>
<dbReference type="PANTHER" id="PTHR30290">
    <property type="entry name" value="PERIPLASMIC BINDING COMPONENT OF ABC TRANSPORTER"/>
    <property type="match status" value="1"/>
</dbReference>